<keyword evidence="2" id="KW-0479">Metal-binding</keyword>
<dbReference type="Gene3D" id="1.20.120.450">
    <property type="entry name" value="dinb family like domain"/>
    <property type="match status" value="1"/>
</dbReference>
<evidence type="ECO:0000256" key="1">
    <source>
        <dbReference type="ARBA" id="ARBA00008635"/>
    </source>
</evidence>
<protein>
    <submittedName>
        <fullName evidence="3">Damage-inducible protein DinB</fullName>
    </submittedName>
</protein>
<dbReference type="Pfam" id="PF05163">
    <property type="entry name" value="DinB"/>
    <property type="match status" value="1"/>
</dbReference>
<evidence type="ECO:0000256" key="2">
    <source>
        <dbReference type="ARBA" id="ARBA00022723"/>
    </source>
</evidence>
<proteinExistence type="inferred from homology"/>
<organism evidence="3 4">
    <name type="scientific">Tistrella bauzanensis</name>
    <dbReference type="NCBI Taxonomy" id="657419"/>
    <lineage>
        <taxon>Bacteria</taxon>
        <taxon>Pseudomonadati</taxon>
        <taxon>Pseudomonadota</taxon>
        <taxon>Alphaproteobacteria</taxon>
        <taxon>Geminicoccales</taxon>
        <taxon>Geminicoccaceae</taxon>
        <taxon>Tistrella</taxon>
    </lineage>
</organism>
<dbReference type="PANTHER" id="PTHR37302:SF1">
    <property type="entry name" value="PROTEIN DINB"/>
    <property type="match status" value="1"/>
</dbReference>
<gene>
    <name evidence="3" type="ORF">GCM10011505_35790</name>
</gene>
<dbReference type="RefSeq" id="WP_188580357.1">
    <property type="nucleotide sequence ID" value="NZ_BMDZ01000048.1"/>
</dbReference>
<dbReference type="Proteomes" id="UP000603352">
    <property type="component" value="Unassembled WGS sequence"/>
</dbReference>
<dbReference type="PANTHER" id="PTHR37302">
    <property type="entry name" value="SLR1116 PROTEIN"/>
    <property type="match status" value="1"/>
</dbReference>
<accession>A0ABQ1IUE7</accession>
<dbReference type="EMBL" id="BMDZ01000048">
    <property type="protein sequence ID" value="GGB51561.1"/>
    <property type="molecule type" value="Genomic_DNA"/>
</dbReference>
<dbReference type="SUPFAM" id="SSF109854">
    <property type="entry name" value="DinB/YfiT-like putative metalloenzymes"/>
    <property type="match status" value="1"/>
</dbReference>
<sequence>MDMPAYFGILARYNVWANLRLYDAVARLSSTEFERPRAAFFGSLMGVMNHMVVVDELFLSRLNQTQAPDRPLSAQPWPHFNELRSARMGLDQRILGTVAALPAARFTTPFRYTTTRGDAFADDLGLFLGHWFNHQTHHRGQAHDMLTQTEVPPPPLDFLIFQRVHGLSVPE</sequence>
<name>A0ABQ1IUE7_9PROT</name>
<evidence type="ECO:0000313" key="4">
    <source>
        <dbReference type="Proteomes" id="UP000603352"/>
    </source>
</evidence>
<dbReference type="InterPro" id="IPR007837">
    <property type="entry name" value="DinB"/>
</dbReference>
<dbReference type="InterPro" id="IPR034660">
    <property type="entry name" value="DinB/YfiT-like"/>
</dbReference>
<evidence type="ECO:0000313" key="3">
    <source>
        <dbReference type="EMBL" id="GGB51561.1"/>
    </source>
</evidence>
<comment type="similarity">
    <text evidence="1">Belongs to the DinB family.</text>
</comment>
<comment type="caution">
    <text evidence="3">The sequence shown here is derived from an EMBL/GenBank/DDBJ whole genome shotgun (WGS) entry which is preliminary data.</text>
</comment>
<keyword evidence="4" id="KW-1185">Reference proteome</keyword>
<reference evidence="4" key="1">
    <citation type="journal article" date="2019" name="Int. J. Syst. Evol. Microbiol.">
        <title>The Global Catalogue of Microorganisms (GCM) 10K type strain sequencing project: providing services to taxonomists for standard genome sequencing and annotation.</title>
        <authorList>
            <consortium name="The Broad Institute Genomics Platform"/>
            <consortium name="The Broad Institute Genome Sequencing Center for Infectious Disease"/>
            <person name="Wu L."/>
            <person name="Ma J."/>
        </authorList>
    </citation>
    <scope>NUCLEOTIDE SEQUENCE [LARGE SCALE GENOMIC DNA]</scope>
    <source>
        <strain evidence="4">CGMCC 1.10188</strain>
    </source>
</reference>